<proteinExistence type="predicted"/>
<organism evidence="1 2">
    <name type="scientific">Cryptolaemus montrouzieri</name>
    <dbReference type="NCBI Taxonomy" id="559131"/>
    <lineage>
        <taxon>Eukaryota</taxon>
        <taxon>Metazoa</taxon>
        <taxon>Ecdysozoa</taxon>
        <taxon>Arthropoda</taxon>
        <taxon>Hexapoda</taxon>
        <taxon>Insecta</taxon>
        <taxon>Pterygota</taxon>
        <taxon>Neoptera</taxon>
        <taxon>Endopterygota</taxon>
        <taxon>Coleoptera</taxon>
        <taxon>Polyphaga</taxon>
        <taxon>Cucujiformia</taxon>
        <taxon>Coccinelloidea</taxon>
        <taxon>Coccinellidae</taxon>
        <taxon>Scymninae</taxon>
        <taxon>Scymnini</taxon>
        <taxon>Cryptolaemus</taxon>
    </lineage>
</organism>
<protein>
    <submittedName>
        <fullName evidence="1">Uncharacterized protein</fullName>
    </submittedName>
</protein>
<dbReference type="AlphaFoldDB" id="A0ABD2PGK2"/>
<accession>A0ABD2PGK2</accession>
<comment type="caution">
    <text evidence="1">The sequence shown here is derived from an EMBL/GenBank/DDBJ whole genome shotgun (WGS) entry which is preliminary data.</text>
</comment>
<keyword evidence="2" id="KW-1185">Reference proteome</keyword>
<reference evidence="1 2" key="1">
    <citation type="journal article" date="2021" name="BMC Biol.">
        <title>Horizontally acquired antibacterial genes associated with adaptive radiation of ladybird beetles.</title>
        <authorList>
            <person name="Li H.S."/>
            <person name="Tang X.F."/>
            <person name="Huang Y.H."/>
            <person name="Xu Z.Y."/>
            <person name="Chen M.L."/>
            <person name="Du X.Y."/>
            <person name="Qiu B.Y."/>
            <person name="Chen P.T."/>
            <person name="Zhang W."/>
            <person name="Slipinski A."/>
            <person name="Escalona H.E."/>
            <person name="Waterhouse R.M."/>
            <person name="Zwick A."/>
            <person name="Pang H."/>
        </authorList>
    </citation>
    <scope>NUCLEOTIDE SEQUENCE [LARGE SCALE GENOMIC DNA]</scope>
    <source>
        <strain evidence="1">SYSU2018</strain>
    </source>
</reference>
<dbReference type="EMBL" id="JABFTP020000186">
    <property type="protein sequence ID" value="KAL3289922.1"/>
    <property type="molecule type" value="Genomic_DNA"/>
</dbReference>
<name>A0ABD2PGK2_9CUCU</name>
<evidence type="ECO:0000313" key="1">
    <source>
        <dbReference type="EMBL" id="KAL3289922.1"/>
    </source>
</evidence>
<evidence type="ECO:0000313" key="2">
    <source>
        <dbReference type="Proteomes" id="UP001516400"/>
    </source>
</evidence>
<gene>
    <name evidence="1" type="ORF">HHI36_023305</name>
</gene>
<dbReference type="Proteomes" id="UP001516400">
    <property type="component" value="Unassembled WGS sequence"/>
</dbReference>
<sequence length="74" mass="8802">MPNCRRQSFQIRQKVRSLFLILRERPQVLIAHGSDMKETKENMKFLLEEIKCSEQVWKCGEFEVIALFLGIEEC</sequence>